<evidence type="ECO:0000313" key="1">
    <source>
        <dbReference type="EMBL" id="HIT50170.1"/>
    </source>
</evidence>
<dbReference type="Proteomes" id="UP000886758">
    <property type="component" value="Unassembled WGS sequence"/>
</dbReference>
<evidence type="ECO:0000313" key="2">
    <source>
        <dbReference type="Proteomes" id="UP000886758"/>
    </source>
</evidence>
<proteinExistence type="predicted"/>
<dbReference type="AlphaFoldDB" id="A0A9D1GQW1"/>
<name>A0A9D1GQW1_9MOLU</name>
<accession>A0A9D1GQW1</accession>
<protein>
    <submittedName>
        <fullName evidence="1">Uncharacterized protein</fullName>
    </submittedName>
</protein>
<dbReference type="EMBL" id="DVLF01000121">
    <property type="protein sequence ID" value="HIT50170.1"/>
    <property type="molecule type" value="Genomic_DNA"/>
</dbReference>
<reference evidence="1" key="2">
    <citation type="journal article" date="2021" name="PeerJ">
        <title>Extensive microbial diversity within the chicken gut microbiome revealed by metagenomics and culture.</title>
        <authorList>
            <person name="Gilroy R."/>
            <person name="Ravi A."/>
            <person name="Getino M."/>
            <person name="Pursley I."/>
            <person name="Horton D.L."/>
            <person name="Alikhan N.F."/>
            <person name="Baker D."/>
            <person name="Gharbi K."/>
            <person name="Hall N."/>
            <person name="Watson M."/>
            <person name="Adriaenssens E.M."/>
            <person name="Foster-Nyarko E."/>
            <person name="Jarju S."/>
            <person name="Secka A."/>
            <person name="Antonio M."/>
            <person name="Oren A."/>
            <person name="Chaudhuri R.R."/>
            <person name="La Ragione R."/>
            <person name="Hildebrand F."/>
            <person name="Pallen M.J."/>
        </authorList>
    </citation>
    <scope>NUCLEOTIDE SEQUENCE</scope>
    <source>
        <strain evidence="1">ChiW17-6978</strain>
    </source>
</reference>
<organism evidence="1 2">
    <name type="scientific">Candidatus Pelethenecus faecipullorum</name>
    <dbReference type="NCBI Taxonomy" id="2840900"/>
    <lineage>
        <taxon>Bacteria</taxon>
        <taxon>Bacillati</taxon>
        <taxon>Mycoplasmatota</taxon>
        <taxon>Mollicutes</taxon>
        <taxon>Candidatus Pelethenecus</taxon>
    </lineage>
</organism>
<comment type="caution">
    <text evidence="1">The sequence shown here is derived from an EMBL/GenBank/DDBJ whole genome shotgun (WGS) entry which is preliminary data.</text>
</comment>
<reference evidence="1" key="1">
    <citation type="submission" date="2020-10" db="EMBL/GenBank/DDBJ databases">
        <authorList>
            <person name="Gilroy R."/>
        </authorList>
    </citation>
    <scope>NUCLEOTIDE SEQUENCE</scope>
    <source>
        <strain evidence="1">ChiW17-6978</strain>
    </source>
</reference>
<sequence length="76" mass="9116">MSEQEKQYYRNLLDAGCPAKRADEYMALFFDGKNTELLRELAVYRRQLLEKLHIDQKQIDCLDYLIFQIQKMIGQI</sequence>
<gene>
    <name evidence="1" type="ORF">IAD46_03995</name>
</gene>